<comment type="subcellular location">
    <subcellularLocation>
        <location evidence="1">Cell membrane</location>
        <topology evidence="1">Multi-pass membrane protein</topology>
    </subcellularLocation>
</comment>
<feature type="transmembrane region" description="Helical" evidence="7">
    <location>
        <begin position="491"/>
        <end position="513"/>
    </location>
</feature>
<evidence type="ECO:0000313" key="9">
    <source>
        <dbReference type="EMBL" id="GLI00382.1"/>
    </source>
</evidence>
<feature type="transmembrane region" description="Helical" evidence="7">
    <location>
        <begin position="834"/>
        <end position="858"/>
    </location>
</feature>
<dbReference type="PANTHER" id="PTHR30572:SF4">
    <property type="entry name" value="ABC TRANSPORTER PERMEASE YTRF"/>
    <property type="match status" value="1"/>
</dbReference>
<keyword evidence="10" id="KW-1185">Reference proteome</keyword>
<keyword evidence="4 7" id="KW-1133">Transmembrane helix</keyword>
<feature type="transmembrane region" description="Helical" evidence="7">
    <location>
        <begin position="369"/>
        <end position="397"/>
    </location>
</feature>
<name>A0ABQ5R2F3_9ACTN</name>
<evidence type="ECO:0000256" key="3">
    <source>
        <dbReference type="ARBA" id="ARBA00022692"/>
    </source>
</evidence>
<comment type="caution">
    <text evidence="9">The sequence shown here is derived from an EMBL/GenBank/DDBJ whole genome shotgun (WGS) entry which is preliminary data.</text>
</comment>
<dbReference type="Pfam" id="PF02687">
    <property type="entry name" value="FtsX"/>
    <property type="match status" value="2"/>
</dbReference>
<evidence type="ECO:0000256" key="2">
    <source>
        <dbReference type="ARBA" id="ARBA00022475"/>
    </source>
</evidence>
<protein>
    <recommendedName>
        <fullName evidence="8">ABC3 transporter permease C-terminal domain-containing protein</fullName>
    </recommendedName>
</protein>
<keyword evidence="3 7" id="KW-0812">Transmembrane</keyword>
<dbReference type="EMBL" id="BSDI01000032">
    <property type="protein sequence ID" value="GLI00382.1"/>
    <property type="molecule type" value="Genomic_DNA"/>
</dbReference>
<evidence type="ECO:0000256" key="6">
    <source>
        <dbReference type="ARBA" id="ARBA00038076"/>
    </source>
</evidence>
<comment type="similarity">
    <text evidence="6">Belongs to the ABC-4 integral membrane protein family.</text>
</comment>
<gene>
    <name evidence="9" type="ORF">Pa4123_56580</name>
</gene>
<dbReference type="RefSeq" id="WP_281900635.1">
    <property type="nucleotide sequence ID" value="NZ_BSDI01000032.1"/>
</dbReference>
<feature type="transmembrane region" description="Helical" evidence="7">
    <location>
        <begin position="330"/>
        <end position="349"/>
    </location>
</feature>
<evidence type="ECO:0000256" key="4">
    <source>
        <dbReference type="ARBA" id="ARBA00022989"/>
    </source>
</evidence>
<feature type="transmembrane region" description="Helical" evidence="7">
    <location>
        <begin position="274"/>
        <end position="299"/>
    </location>
</feature>
<feature type="transmembrane region" description="Helical" evidence="7">
    <location>
        <begin position="418"/>
        <end position="438"/>
    </location>
</feature>
<feature type="transmembrane region" description="Helical" evidence="7">
    <location>
        <begin position="781"/>
        <end position="805"/>
    </location>
</feature>
<feature type="transmembrane region" description="Helical" evidence="7">
    <location>
        <begin position="878"/>
        <end position="899"/>
    </location>
</feature>
<organism evidence="9 10">
    <name type="scientific">Phytohabitans aurantiacus</name>
    <dbReference type="NCBI Taxonomy" id="3016789"/>
    <lineage>
        <taxon>Bacteria</taxon>
        <taxon>Bacillati</taxon>
        <taxon>Actinomycetota</taxon>
        <taxon>Actinomycetes</taxon>
        <taxon>Micromonosporales</taxon>
        <taxon>Micromonosporaceae</taxon>
    </lineage>
</organism>
<evidence type="ECO:0000256" key="1">
    <source>
        <dbReference type="ARBA" id="ARBA00004651"/>
    </source>
</evidence>
<dbReference type="InterPro" id="IPR050250">
    <property type="entry name" value="Macrolide_Exporter_MacB"/>
</dbReference>
<proteinExistence type="inferred from homology"/>
<sequence>MNGFVSGWRTALRIASREARRAKGRSALVVAMIMLPVLALSFAAASYDMFDLRPEEEANRELGSADALVEWAYSGRVEQSPTGDAYGSEGEPRTTPISGTELLGALPAGSRIVQSQEGIVEFRTATGVGNLNSYGMDVADPLAAGYIELLEGRAPSGDAEVAITKNAGKRLDAGIGDTIQNADRSRSWKVTGFVEIPSGLHQNVVFPSGKMPTRAGEWSVNRWLWDAPTPVTWTQVKQLNERGMVIKSRAVILDPPPPSEIAISYGEGDANAEAFAVGGLIAGLGVLEVVLLAGPAFAVGARRRQRDLALVAANGGTPAHLRRIVLADGVVLGTVGAVAGLVIGVLAAFAGRPLIEEYVIHARAGGYRIFPLALAAIAGIAVLTGLLAALVPAFTAARADVVAALTGRRGVLRSRKRWLVLGIALTAIGTAAATFGAWRVSSNVILLGLIVGELGLVLCTPSLVGLIARLGRVLPLAPRIALRDTARNRAASAPAIAAVMAAVAGSVALGVVLTADEERNHLGYRPTLVTGNALVQYYPMNPTDPAQKAPDFDRVTAIVKDSLPASEVVPIGRVTCPGAKPEESCGASPRIPEERACPWIDAPGPLSRDEQRAARKDPRCDVATYTWTSGGYGLAVGGPEVVSALTGATGDDLARAKSTLANGGVLVDEAKYLVDGNVTLEIYDPSTDGTITRDRQQKLRTVTVPGYAMTTGTPLAGTIISPAAIAKVGFGHATYGVVVATSRMPSQAERDGLAAGLRDLDPGLQSMVETGPPASSDDPTLLILAAAAGLITLGAASIATGLAAADGRADLSTLAAVGASPGVRRRLSLSQSGVIAGLGSVLGVLAGLGASAAVLYAFNQASADMWPGEQPYPIGVPWDSLAVVLVVPLLAMLGAGLLTRSRLPIERRRMT</sequence>
<dbReference type="Proteomes" id="UP001144280">
    <property type="component" value="Unassembled WGS sequence"/>
</dbReference>
<feature type="transmembrane region" description="Helical" evidence="7">
    <location>
        <begin position="444"/>
        <end position="470"/>
    </location>
</feature>
<keyword evidence="2" id="KW-1003">Cell membrane</keyword>
<feature type="domain" description="ABC3 transporter permease C-terminal" evidence="8">
    <location>
        <begin position="282"/>
        <end position="399"/>
    </location>
</feature>
<evidence type="ECO:0000256" key="7">
    <source>
        <dbReference type="SAM" id="Phobius"/>
    </source>
</evidence>
<feature type="domain" description="ABC3 transporter permease C-terminal" evidence="8">
    <location>
        <begin position="785"/>
        <end position="902"/>
    </location>
</feature>
<reference evidence="9" key="1">
    <citation type="submission" date="2022-12" db="EMBL/GenBank/DDBJ databases">
        <title>New Phytohabitans aurantiacus sp. RD004123 nov., an actinomycete isolated from soil.</title>
        <authorList>
            <person name="Triningsih D.W."/>
            <person name="Harunari E."/>
            <person name="Igarashi Y."/>
        </authorList>
    </citation>
    <scope>NUCLEOTIDE SEQUENCE</scope>
    <source>
        <strain evidence="9">RD004123</strain>
    </source>
</reference>
<keyword evidence="5 7" id="KW-0472">Membrane</keyword>
<feature type="transmembrane region" description="Helical" evidence="7">
    <location>
        <begin position="27"/>
        <end position="47"/>
    </location>
</feature>
<dbReference type="InterPro" id="IPR003838">
    <property type="entry name" value="ABC3_permease_C"/>
</dbReference>
<evidence type="ECO:0000256" key="5">
    <source>
        <dbReference type="ARBA" id="ARBA00023136"/>
    </source>
</evidence>
<accession>A0ABQ5R2F3</accession>
<evidence type="ECO:0000259" key="8">
    <source>
        <dbReference type="Pfam" id="PF02687"/>
    </source>
</evidence>
<evidence type="ECO:0000313" key="10">
    <source>
        <dbReference type="Proteomes" id="UP001144280"/>
    </source>
</evidence>
<dbReference type="PANTHER" id="PTHR30572">
    <property type="entry name" value="MEMBRANE COMPONENT OF TRANSPORTER-RELATED"/>
    <property type="match status" value="1"/>
</dbReference>